<dbReference type="AlphaFoldDB" id="A0A835RBH4"/>
<keyword evidence="4" id="KW-1185">Reference proteome</keyword>
<sequence>MDIPPKPVSLRTCGPVGRDLSTGRSKWKHSYQETRQGHKVDFEPRRFWGREEGCLVPRWRRQPRCGRLR</sequence>
<accession>A0A835RBH4</accession>
<name>A0A835RBH4_VANPL</name>
<dbReference type="EMBL" id="JADCNL010000004">
    <property type="protein sequence ID" value="KAG0485849.1"/>
    <property type="molecule type" value="Genomic_DNA"/>
</dbReference>
<evidence type="ECO:0000256" key="1">
    <source>
        <dbReference type="SAM" id="MobiDB-lite"/>
    </source>
</evidence>
<gene>
    <name evidence="3" type="ORF">HPP92_009710</name>
    <name evidence="2" type="ORF">HPP92_009928</name>
</gene>
<organism evidence="2 4">
    <name type="scientific">Vanilla planifolia</name>
    <name type="common">Vanilla</name>
    <dbReference type="NCBI Taxonomy" id="51239"/>
    <lineage>
        <taxon>Eukaryota</taxon>
        <taxon>Viridiplantae</taxon>
        <taxon>Streptophyta</taxon>
        <taxon>Embryophyta</taxon>
        <taxon>Tracheophyta</taxon>
        <taxon>Spermatophyta</taxon>
        <taxon>Magnoliopsida</taxon>
        <taxon>Liliopsida</taxon>
        <taxon>Asparagales</taxon>
        <taxon>Orchidaceae</taxon>
        <taxon>Vanilloideae</taxon>
        <taxon>Vanilleae</taxon>
        <taxon>Vanilla</taxon>
    </lineage>
</organism>
<evidence type="ECO:0000313" key="2">
    <source>
        <dbReference type="EMBL" id="KAG0485849.1"/>
    </source>
</evidence>
<dbReference type="Proteomes" id="UP000636800">
    <property type="component" value="Unassembled WGS sequence"/>
</dbReference>
<dbReference type="EMBL" id="JADCNM010000004">
    <property type="protein sequence ID" value="KAG0487615.1"/>
    <property type="molecule type" value="Genomic_DNA"/>
</dbReference>
<proteinExistence type="predicted"/>
<evidence type="ECO:0000313" key="5">
    <source>
        <dbReference type="Proteomes" id="UP000639772"/>
    </source>
</evidence>
<comment type="caution">
    <text evidence="2">The sequence shown here is derived from an EMBL/GenBank/DDBJ whole genome shotgun (WGS) entry which is preliminary data.</text>
</comment>
<dbReference type="Proteomes" id="UP000639772">
    <property type="component" value="Unassembled WGS sequence"/>
</dbReference>
<feature type="region of interest" description="Disordered" evidence="1">
    <location>
        <begin position="1"/>
        <end position="32"/>
    </location>
</feature>
<protein>
    <submittedName>
        <fullName evidence="2">Uncharacterized protein</fullName>
    </submittedName>
</protein>
<reference evidence="4 5" key="1">
    <citation type="journal article" date="2020" name="Nat. Food">
        <title>A phased Vanilla planifolia genome enables genetic improvement of flavour and production.</title>
        <authorList>
            <person name="Hasing T."/>
            <person name="Tang H."/>
            <person name="Brym M."/>
            <person name="Khazi F."/>
            <person name="Huang T."/>
            <person name="Chambers A.H."/>
        </authorList>
    </citation>
    <scope>NUCLEOTIDE SEQUENCE [LARGE SCALE GENOMIC DNA]</scope>
    <source>
        <tissue evidence="2">Leaf</tissue>
    </source>
</reference>
<evidence type="ECO:0000313" key="3">
    <source>
        <dbReference type="EMBL" id="KAG0487615.1"/>
    </source>
</evidence>
<evidence type="ECO:0000313" key="4">
    <source>
        <dbReference type="Proteomes" id="UP000636800"/>
    </source>
</evidence>